<comment type="caution">
    <text evidence="2">The sequence shown here is derived from an EMBL/GenBank/DDBJ whole genome shotgun (WGS) entry which is preliminary data.</text>
</comment>
<sequence>MPADSESPHRTRSRPPGGAVGLLLMLAAVGLLNGCAGMARGTSTPVYRAQEAPAPERALPDGPEALVVIRYPALIHADAEHSFYQAYGNQAIGDPVPLEVMLRTDMTRVAQAVIAKSNFFAMSLYRELRDTLPDHSVLLSPHMITWDRETGLGSRPMLASEQIPSVLTIDFNVYSYPDIREVMDAPPLTFGDLVTPLIVVHGDRWLRPATNGLVLSSEPLVQSAWALSRAAAEAERTAMVRYPPPAPPRSLDFTGFLQLRELNPVGVPRRAPGEIRPGEAAVEVYPLEKVQMDPLLVARLDETPGVDPFADRFVDGAANRIVRLLHEADIERALFLQRHAALLRFDPELANVYLAGSEDESVRARLQLAQALIRAEKVFLSDQSEKVFQGTYEGDYGQKMRQMIAAEYGMLEERRRLARIQNVTTALTIAMLAGSVYGTSVSGSAVASALQSVAPALVLGSVWTARSSLKTRARSANITEKYMALMAPELDQQIDVQMEWMESRERITARGFAEFRDKTTALYQSRVRSLQTTADEHCRFSHPEFQADGRWFGGCEDGRATGRGYGILSGSDGVVEYAGEARDGRAHGNGGMILVRPGSVGAVFFEGRFREGVPDGVVARHEPGQRPQWFSYAAGRETGRASEREWTRPLF</sequence>
<dbReference type="RefSeq" id="WP_354693342.1">
    <property type="nucleotide sequence ID" value="NZ_JAZHOG010000001.1"/>
</dbReference>
<name>A0AAW9R924_9GAMM</name>
<evidence type="ECO:0000256" key="1">
    <source>
        <dbReference type="SAM" id="Phobius"/>
    </source>
</evidence>
<organism evidence="2 3">
    <name type="scientific">Elongatibacter sediminis</name>
    <dbReference type="NCBI Taxonomy" id="3119006"/>
    <lineage>
        <taxon>Bacteria</taxon>
        <taxon>Pseudomonadati</taxon>
        <taxon>Pseudomonadota</taxon>
        <taxon>Gammaproteobacteria</taxon>
        <taxon>Chromatiales</taxon>
        <taxon>Wenzhouxiangellaceae</taxon>
        <taxon>Elongatibacter</taxon>
    </lineage>
</organism>
<gene>
    <name evidence="2" type="ORF">V3330_00160</name>
</gene>
<proteinExistence type="predicted"/>
<feature type="transmembrane region" description="Helical" evidence="1">
    <location>
        <begin position="20"/>
        <end position="39"/>
    </location>
</feature>
<keyword evidence="1" id="KW-1133">Transmembrane helix</keyword>
<evidence type="ECO:0000313" key="2">
    <source>
        <dbReference type="EMBL" id="MEJ8566018.1"/>
    </source>
</evidence>
<accession>A0AAW9R924</accession>
<evidence type="ECO:0000313" key="3">
    <source>
        <dbReference type="Proteomes" id="UP001359886"/>
    </source>
</evidence>
<dbReference type="EMBL" id="JAZHOG010000001">
    <property type="protein sequence ID" value="MEJ8566018.1"/>
    <property type="molecule type" value="Genomic_DNA"/>
</dbReference>
<dbReference type="Proteomes" id="UP001359886">
    <property type="component" value="Unassembled WGS sequence"/>
</dbReference>
<protein>
    <submittedName>
        <fullName evidence="2">Uncharacterized protein</fullName>
    </submittedName>
</protein>
<keyword evidence="1" id="KW-0472">Membrane</keyword>
<dbReference type="AlphaFoldDB" id="A0AAW9R924"/>
<keyword evidence="1" id="KW-0812">Transmembrane</keyword>
<keyword evidence="3" id="KW-1185">Reference proteome</keyword>
<reference evidence="2 3" key="1">
    <citation type="submission" date="2024-02" db="EMBL/GenBank/DDBJ databases">
        <title>A novel Wenzhouxiangellaceae bacterium, isolated from coastal sediments.</title>
        <authorList>
            <person name="Du Z.-J."/>
            <person name="Ye Y.-Q."/>
            <person name="Zhang X.-Y."/>
        </authorList>
    </citation>
    <scope>NUCLEOTIDE SEQUENCE [LARGE SCALE GENOMIC DNA]</scope>
    <source>
        <strain evidence="2 3">CH-27</strain>
    </source>
</reference>